<comment type="caution">
    <text evidence="5">The sequence shown here is derived from an EMBL/GenBank/DDBJ whole genome shotgun (WGS) entry which is preliminary data.</text>
</comment>
<evidence type="ECO:0008006" key="7">
    <source>
        <dbReference type="Google" id="ProtNLM"/>
    </source>
</evidence>
<sequence length="200" mass="21848">MSATSNHQPPTGNKIPVKIVVAGGFGVGKSTFVNTISEIEPLRSEATMTSASATHDDLSQISTKQTTTVAMDFGRVSLTPEIVLYLFGTPGQERFHFMWNELSRGAIGAVVLADTRRLGDCFPAIDYFEARSVPFVVAVNPFDGQRSHPIEAVREAVQVDEAVPMLYCDARERQDAKQGLISLVELALRRERAKAQTTHA</sequence>
<dbReference type="Gene3D" id="3.40.50.300">
    <property type="entry name" value="P-loop containing nucleotide triphosphate hydrolases"/>
    <property type="match status" value="1"/>
</dbReference>
<dbReference type="EMBL" id="SOAU01000001">
    <property type="protein sequence ID" value="TDT18519.1"/>
    <property type="molecule type" value="Genomic_DNA"/>
</dbReference>
<dbReference type="SUPFAM" id="SSF52540">
    <property type="entry name" value="P-loop containing nucleoside triphosphate hydrolases"/>
    <property type="match status" value="1"/>
</dbReference>
<dbReference type="InterPro" id="IPR052705">
    <property type="entry name" value="Gliding_Motility_GTPase"/>
</dbReference>
<evidence type="ECO:0000256" key="2">
    <source>
        <dbReference type="ARBA" id="ARBA00022741"/>
    </source>
</evidence>
<evidence type="ECO:0000256" key="1">
    <source>
        <dbReference type="ARBA" id="ARBA00005290"/>
    </source>
</evidence>
<dbReference type="Pfam" id="PF03029">
    <property type="entry name" value="ATP_bind_1"/>
    <property type="match status" value="1"/>
</dbReference>
<comment type="similarity">
    <text evidence="1">Belongs to the GPN-loop GTPase family.</text>
</comment>
<dbReference type="GO" id="GO:0005525">
    <property type="term" value="F:GTP binding"/>
    <property type="evidence" value="ECO:0007669"/>
    <property type="project" value="UniProtKB-KW"/>
</dbReference>
<dbReference type="AlphaFoldDB" id="A0A4R7I668"/>
<accession>A0A4R7I668</accession>
<dbReference type="CDD" id="cd00882">
    <property type="entry name" value="Ras_like_GTPase"/>
    <property type="match status" value="1"/>
</dbReference>
<dbReference type="RefSeq" id="WP_208294148.1">
    <property type="nucleotide sequence ID" value="NZ_SOAU01000001.1"/>
</dbReference>
<proteinExistence type="inferred from homology"/>
<keyword evidence="4" id="KW-0342">GTP-binding</keyword>
<evidence type="ECO:0000256" key="4">
    <source>
        <dbReference type="ARBA" id="ARBA00023134"/>
    </source>
</evidence>
<keyword evidence="2" id="KW-0547">Nucleotide-binding</keyword>
<keyword evidence="3" id="KW-0378">Hydrolase</keyword>
<reference evidence="5 6" key="1">
    <citation type="submission" date="2019-03" db="EMBL/GenBank/DDBJ databases">
        <title>Sequencing the genomes of 1000 actinobacteria strains.</title>
        <authorList>
            <person name="Klenk H.-P."/>
        </authorList>
    </citation>
    <scope>NUCLEOTIDE SEQUENCE [LARGE SCALE GENOMIC DNA]</scope>
    <source>
        <strain evidence="5 6">DSM 18936</strain>
    </source>
</reference>
<organism evidence="5 6">
    <name type="scientific">Ilumatobacter fluminis</name>
    <dbReference type="NCBI Taxonomy" id="467091"/>
    <lineage>
        <taxon>Bacteria</taxon>
        <taxon>Bacillati</taxon>
        <taxon>Actinomycetota</taxon>
        <taxon>Acidimicrobiia</taxon>
        <taxon>Acidimicrobiales</taxon>
        <taxon>Ilumatobacteraceae</taxon>
        <taxon>Ilumatobacter</taxon>
    </lineage>
</organism>
<evidence type="ECO:0000313" key="6">
    <source>
        <dbReference type="Proteomes" id="UP000294558"/>
    </source>
</evidence>
<dbReference type="InterPro" id="IPR027417">
    <property type="entry name" value="P-loop_NTPase"/>
</dbReference>
<dbReference type="PANTHER" id="PTHR42708">
    <property type="entry name" value="ATP/GTP-BINDING PROTEIN-RELATED"/>
    <property type="match status" value="1"/>
</dbReference>
<evidence type="ECO:0000256" key="3">
    <source>
        <dbReference type="ARBA" id="ARBA00022801"/>
    </source>
</evidence>
<evidence type="ECO:0000313" key="5">
    <source>
        <dbReference type="EMBL" id="TDT18519.1"/>
    </source>
</evidence>
<name>A0A4R7I668_9ACTN</name>
<protein>
    <recommendedName>
        <fullName evidence="7">Signal recognition particle receptor subunit beta</fullName>
    </recommendedName>
</protein>
<dbReference type="GO" id="GO:0016787">
    <property type="term" value="F:hydrolase activity"/>
    <property type="evidence" value="ECO:0007669"/>
    <property type="project" value="UniProtKB-KW"/>
</dbReference>
<dbReference type="PANTHER" id="PTHR42708:SF1">
    <property type="entry name" value="GLIDING MOTILITY PROTEIN MGLA"/>
    <property type="match status" value="1"/>
</dbReference>
<gene>
    <name evidence="5" type="ORF">BDK89_4140</name>
</gene>
<dbReference type="InterPro" id="IPR004130">
    <property type="entry name" value="Gpn"/>
</dbReference>
<keyword evidence="6" id="KW-1185">Reference proteome</keyword>
<dbReference type="Proteomes" id="UP000294558">
    <property type="component" value="Unassembled WGS sequence"/>
</dbReference>